<evidence type="ECO:0000313" key="5">
    <source>
        <dbReference type="Proteomes" id="UP000481153"/>
    </source>
</evidence>
<dbReference type="AlphaFoldDB" id="A0A6G0XVZ6"/>
<keyword evidence="2" id="KW-0732">Signal</keyword>
<name>A0A6G0XVZ6_9STRA</name>
<dbReference type="VEuPathDB" id="FungiDB:AeMF1_011299"/>
<gene>
    <name evidence="4" type="ORF">Ae201684_001171</name>
</gene>
<dbReference type="InterPro" id="IPR000884">
    <property type="entry name" value="TSP1_rpt"/>
</dbReference>
<feature type="signal peptide" evidence="2">
    <location>
        <begin position="1"/>
        <end position="24"/>
    </location>
</feature>
<dbReference type="Gene3D" id="2.60.40.10">
    <property type="entry name" value="Immunoglobulins"/>
    <property type="match status" value="1"/>
</dbReference>
<dbReference type="InterPro" id="IPR000742">
    <property type="entry name" value="EGF"/>
</dbReference>
<evidence type="ECO:0000256" key="1">
    <source>
        <dbReference type="SAM" id="Phobius"/>
    </source>
</evidence>
<dbReference type="EMBL" id="VJMJ01000009">
    <property type="protein sequence ID" value="KAF0744714.1"/>
    <property type="molecule type" value="Genomic_DNA"/>
</dbReference>
<dbReference type="InterPro" id="IPR003961">
    <property type="entry name" value="FN3_dom"/>
</dbReference>
<organism evidence="4 5">
    <name type="scientific">Aphanomyces euteiches</name>
    <dbReference type="NCBI Taxonomy" id="100861"/>
    <lineage>
        <taxon>Eukaryota</taxon>
        <taxon>Sar</taxon>
        <taxon>Stramenopiles</taxon>
        <taxon>Oomycota</taxon>
        <taxon>Saprolegniomycetes</taxon>
        <taxon>Saprolegniales</taxon>
        <taxon>Verrucalvaceae</taxon>
        <taxon>Aphanomyces</taxon>
    </lineage>
</organism>
<dbReference type="PROSITE" id="PS50853">
    <property type="entry name" value="FN3"/>
    <property type="match status" value="1"/>
</dbReference>
<keyword evidence="1" id="KW-0812">Transmembrane</keyword>
<evidence type="ECO:0000256" key="2">
    <source>
        <dbReference type="SAM" id="SignalP"/>
    </source>
</evidence>
<comment type="caution">
    <text evidence="4">The sequence shown here is derived from an EMBL/GenBank/DDBJ whole genome shotgun (WGS) entry which is preliminary data.</text>
</comment>
<dbReference type="Pfam" id="PF00041">
    <property type="entry name" value="fn3"/>
    <property type="match status" value="1"/>
</dbReference>
<reference evidence="4 5" key="1">
    <citation type="submission" date="2019-07" db="EMBL/GenBank/DDBJ databases">
        <title>Genomics analysis of Aphanomyces spp. identifies a new class of oomycete effector associated with host adaptation.</title>
        <authorList>
            <person name="Gaulin E."/>
        </authorList>
    </citation>
    <scope>NUCLEOTIDE SEQUENCE [LARGE SCALE GENOMIC DNA]</scope>
    <source>
        <strain evidence="4 5">ATCC 201684</strain>
    </source>
</reference>
<evidence type="ECO:0000259" key="3">
    <source>
        <dbReference type="PROSITE" id="PS50853"/>
    </source>
</evidence>
<dbReference type="Pfam" id="PF19030">
    <property type="entry name" value="TSP1_ADAMTS"/>
    <property type="match status" value="1"/>
</dbReference>
<evidence type="ECO:0000313" key="4">
    <source>
        <dbReference type="EMBL" id="KAF0744714.1"/>
    </source>
</evidence>
<protein>
    <recommendedName>
        <fullName evidence="3">Fibronectin type-III domain-containing protein</fullName>
    </recommendedName>
</protein>
<accession>A0A6G0XVZ6</accession>
<dbReference type="Proteomes" id="UP000481153">
    <property type="component" value="Unassembled WGS sequence"/>
</dbReference>
<dbReference type="InterPro" id="IPR036383">
    <property type="entry name" value="TSP1_rpt_sf"/>
</dbReference>
<dbReference type="SUPFAM" id="SSF82895">
    <property type="entry name" value="TSP-1 type 1 repeat"/>
    <property type="match status" value="1"/>
</dbReference>
<feature type="chain" id="PRO_5026251398" description="Fibronectin type-III domain-containing protein" evidence="2">
    <location>
        <begin position="25"/>
        <end position="507"/>
    </location>
</feature>
<keyword evidence="1" id="KW-1133">Transmembrane helix</keyword>
<sequence length="507" mass="54238">MGTRKGLGVAVLVVVWALMDVTTAFRQDPMEVNATFNVSTSSLLGRVIFPLKDAKNATSLNVSTEAPLVVTFPPPTTTTPIPSTTILITPAPTINASETHGVPGNPTDVSAIASDSQAQVSWKAPDDDGEDPILEYEVLCIVVDTNKPLPHTYQVTASGTGELPTFTLIPNLQNGVTYAFKVRAKNVNGYSTWSAKSQPVSPLHPPDLCTSHSCSGNGACFPLYTLVQPNSSDTPVNDRDSATCVCKPGFLAPDCSRVDSTIVGAWEVTPWGGCSNGCGGGTRTRTATCVHAQTGKPLDRSVCLEPPPALSYICNGFACGSKLIEVTFEIEMFYDDVLFSSDSERAFTTAFTTEIAAALQIPASRVDVVSLRRGSIRVQLYLLPPTQAGEKSLNAVVADLQNQLNDKTSVLRTQGTFTRRVYPAGVKMSFFIAEQHAAGEAEDISVGGLIGTIAVSVAAVAGFGYCLRKRHERILERKAARHHRRRRGGDLAEEKMRPMGISTTITM</sequence>
<dbReference type="PROSITE" id="PS50092">
    <property type="entry name" value="TSP1"/>
    <property type="match status" value="1"/>
</dbReference>
<keyword evidence="1" id="KW-0472">Membrane</keyword>
<feature type="transmembrane region" description="Helical" evidence="1">
    <location>
        <begin position="444"/>
        <end position="467"/>
    </location>
</feature>
<dbReference type="CDD" id="cd00063">
    <property type="entry name" value="FN3"/>
    <property type="match status" value="1"/>
</dbReference>
<dbReference type="PROSITE" id="PS01186">
    <property type="entry name" value="EGF_2"/>
    <property type="match status" value="1"/>
</dbReference>
<feature type="domain" description="Fibronectin type-III" evidence="3">
    <location>
        <begin position="102"/>
        <end position="206"/>
    </location>
</feature>
<dbReference type="SUPFAM" id="SSF49265">
    <property type="entry name" value="Fibronectin type III"/>
    <property type="match status" value="1"/>
</dbReference>
<dbReference type="InterPro" id="IPR036116">
    <property type="entry name" value="FN3_sf"/>
</dbReference>
<dbReference type="Gene3D" id="2.20.100.10">
    <property type="entry name" value="Thrombospondin type-1 (TSP1) repeat"/>
    <property type="match status" value="1"/>
</dbReference>
<proteinExistence type="predicted"/>
<dbReference type="SMART" id="SM00060">
    <property type="entry name" value="FN3"/>
    <property type="match status" value="1"/>
</dbReference>
<dbReference type="InterPro" id="IPR013783">
    <property type="entry name" value="Ig-like_fold"/>
</dbReference>
<keyword evidence="5" id="KW-1185">Reference proteome</keyword>